<feature type="compositionally biased region" description="Polar residues" evidence="1">
    <location>
        <begin position="66"/>
        <end position="75"/>
    </location>
</feature>
<accession>A0A8E2AMD5</accession>
<sequence length="384" mass="42381">MDYDRRSAVSSFYGGRKNSLDALNADFTSPPVGLRGGPERGRVDSFYDTGRVPRTSADAHRGASSAGYNRTSFFNTGREEPLKGGHDEENIPAKPDEVWDVYADFNNAGPRYSAAFGRSDSGYRQVPSPTPVLKAEEGGNVEMVTVPALGSEWRKEELYGEMKKDRKEAAREARARKWKEWKRGERGMCGRYFTRKFTVWFVFILCVVLGITLAFVIPRVPSFELNSETPLVSATGSFNASIPVEFNRFPANFSFPATAALQADTTSSYLPVDIKNIQASVFDLQTSRQVAIGNSGHLNLPAKGFPLVNIPLNFSYVGSNDSDQTWVNWYNACRNKANYASGSRPPIQFRLILSMDILGLIGSHSTSTTVNDAPCPIELPLNSV</sequence>
<feature type="transmembrane region" description="Helical" evidence="2">
    <location>
        <begin position="197"/>
        <end position="217"/>
    </location>
</feature>
<keyword evidence="2" id="KW-0472">Membrane</keyword>
<feature type="compositionally biased region" description="Basic and acidic residues" evidence="1">
    <location>
        <begin position="77"/>
        <end position="92"/>
    </location>
</feature>
<organism evidence="3 4">
    <name type="scientific">Obba rivulosa</name>
    <dbReference type="NCBI Taxonomy" id="1052685"/>
    <lineage>
        <taxon>Eukaryota</taxon>
        <taxon>Fungi</taxon>
        <taxon>Dikarya</taxon>
        <taxon>Basidiomycota</taxon>
        <taxon>Agaricomycotina</taxon>
        <taxon>Agaricomycetes</taxon>
        <taxon>Polyporales</taxon>
        <taxon>Gelatoporiaceae</taxon>
        <taxon>Obba</taxon>
    </lineage>
</organism>
<evidence type="ECO:0000256" key="2">
    <source>
        <dbReference type="SAM" id="Phobius"/>
    </source>
</evidence>
<evidence type="ECO:0000313" key="4">
    <source>
        <dbReference type="Proteomes" id="UP000250043"/>
    </source>
</evidence>
<gene>
    <name evidence="3" type="ORF">OBBRIDRAFT_796310</name>
</gene>
<dbReference type="Proteomes" id="UP000250043">
    <property type="component" value="Unassembled WGS sequence"/>
</dbReference>
<feature type="region of interest" description="Disordered" evidence="1">
    <location>
        <begin position="16"/>
        <end position="92"/>
    </location>
</feature>
<dbReference type="EMBL" id="KV722489">
    <property type="protein sequence ID" value="OCH87333.1"/>
    <property type="molecule type" value="Genomic_DNA"/>
</dbReference>
<dbReference type="AlphaFoldDB" id="A0A8E2AMD5"/>
<keyword evidence="2" id="KW-0812">Transmembrane</keyword>
<keyword evidence="4" id="KW-1185">Reference proteome</keyword>
<protein>
    <recommendedName>
        <fullName evidence="5">Transmembrane protein</fullName>
    </recommendedName>
</protein>
<evidence type="ECO:0008006" key="5">
    <source>
        <dbReference type="Google" id="ProtNLM"/>
    </source>
</evidence>
<proteinExistence type="predicted"/>
<evidence type="ECO:0000256" key="1">
    <source>
        <dbReference type="SAM" id="MobiDB-lite"/>
    </source>
</evidence>
<name>A0A8E2AMD5_9APHY</name>
<keyword evidence="2" id="KW-1133">Transmembrane helix</keyword>
<dbReference type="OrthoDB" id="5582002at2759"/>
<evidence type="ECO:0000313" key="3">
    <source>
        <dbReference type="EMBL" id="OCH87333.1"/>
    </source>
</evidence>
<reference evidence="3 4" key="1">
    <citation type="submission" date="2016-07" db="EMBL/GenBank/DDBJ databases">
        <title>Draft genome of the white-rot fungus Obba rivulosa 3A-2.</title>
        <authorList>
            <consortium name="DOE Joint Genome Institute"/>
            <person name="Miettinen O."/>
            <person name="Riley R."/>
            <person name="Acob R."/>
            <person name="Barry K."/>
            <person name="Cullen D."/>
            <person name="De Vries R."/>
            <person name="Hainaut M."/>
            <person name="Hatakka A."/>
            <person name="Henrissat B."/>
            <person name="Hilden K."/>
            <person name="Kuo R."/>
            <person name="Labutti K."/>
            <person name="Lipzen A."/>
            <person name="Makela M.R."/>
            <person name="Sandor L."/>
            <person name="Spatafora J.W."/>
            <person name="Grigoriev I.V."/>
            <person name="Hibbett D.S."/>
        </authorList>
    </citation>
    <scope>NUCLEOTIDE SEQUENCE [LARGE SCALE GENOMIC DNA]</scope>
    <source>
        <strain evidence="3 4">3A-2</strain>
    </source>
</reference>